<feature type="domain" description="DUF8156" evidence="1">
    <location>
        <begin position="1"/>
        <end position="77"/>
    </location>
</feature>
<organism evidence="2 3">
    <name type="scientific">Persephonella marina (strain DSM 14350 / EX-H1)</name>
    <dbReference type="NCBI Taxonomy" id="123214"/>
    <lineage>
        <taxon>Bacteria</taxon>
        <taxon>Pseudomonadati</taxon>
        <taxon>Aquificota</taxon>
        <taxon>Aquificia</taxon>
        <taxon>Aquificales</taxon>
        <taxon>Hydrogenothermaceae</taxon>
        <taxon>Persephonella</taxon>
    </lineage>
</organism>
<dbReference type="OrthoDB" id="9804972at2"/>
<dbReference type="RefSeq" id="WP_015898861.1">
    <property type="nucleotide sequence ID" value="NC_012440.1"/>
</dbReference>
<dbReference type="PaxDb" id="123214-PERMA_1536"/>
<gene>
    <name evidence="2" type="ordered locus">PERMA_1536</name>
</gene>
<evidence type="ECO:0000313" key="2">
    <source>
        <dbReference type="EMBL" id="ACO04757.1"/>
    </source>
</evidence>
<evidence type="ECO:0000313" key="3">
    <source>
        <dbReference type="Proteomes" id="UP000001366"/>
    </source>
</evidence>
<dbReference type="InterPro" id="IPR058469">
    <property type="entry name" value="DUF8156"/>
</dbReference>
<protein>
    <recommendedName>
        <fullName evidence="1">DUF8156 domain-containing protein</fullName>
    </recommendedName>
</protein>
<dbReference type="EMBL" id="CP001230">
    <property type="protein sequence ID" value="ACO04757.1"/>
    <property type="molecule type" value="Genomic_DNA"/>
</dbReference>
<proteinExistence type="predicted"/>
<reference evidence="2 3" key="1">
    <citation type="journal article" date="2009" name="J. Bacteriol.">
        <title>Complete and draft genome sequences of six members of the Aquificales.</title>
        <authorList>
            <person name="Reysenbach A.L."/>
            <person name="Hamamura N."/>
            <person name="Podar M."/>
            <person name="Griffiths E."/>
            <person name="Ferreira S."/>
            <person name="Hochstein R."/>
            <person name="Heidelberg J."/>
            <person name="Johnson J."/>
            <person name="Mead D."/>
            <person name="Pohorille A."/>
            <person name="Sarmiento M."/>
            <person name="Schweighofer K."/>
            <person name="Seshadri R."/>
            <person name="Voytek M.A."/>
        </authorList>
    </citation>
    <scope>NUCLEOTIDE SEQUENCE [LARGE SCALE GENOMIC DNA]</scope>
    <source>
        <strain evidence="3">DSM 14350 / EX-H1</strain>
    </source>
</reference>
<dbReference type="STRING" id="123214.PERMA_1536"/>
<dbReference type="HOGENOM" id="CLU_161781_1_0_0"/>
<dbReference type="eggNOG" id="ENOG502ZTGG">
    <property type="taxonomic scope" value="Bacteria"/>
</dbReference>
<dbReference type="KEGG" id="pmx:PERMA_1536"/>
<evidence type="ECO:0000259" key="1">
    <source>
        <dbReference type="Pfam" id="PF26485"/>
    </source>
</evidence>
<dbReference type="Pfam" id="PF26485">
    <property type="entry name" value="DUF8156"/>
    <property type="match status" value="1"/>
</dbReference>
<dbReference type="Proteomes" id="UP000001366">
    <property type="component" value="Chromosome"/>
</dbReference>
<sequence>MGKTIPSGTQIIKLSKNELSLFRKALRKEDKKIFDRLFSYAKFHSQAVGSSGSINPVESIIFSILIEMEKEIQELKNGKKKASDP</sequence>
<name>C0QRK7_PERMH</name>
<keyword evidence="3" id="KW-1185">Reference proteome</keyword>
<accession>C0QRK7</accession>
<dbReference type="AlphaFoldDB" id="C0QRK7"/>